<dbReference type="CDD" id="cd00090">
    <property type="entry name" value="HTH_ARSR"/>
    <property type="match status" value="1"/>
</dbReference>
<evidence type="ECO:0000313" key="5">
    <source>
        <dbReference type="EMBL" id="CAA9464159.1"/>
    </source>
</evidence>
<dbReference type="SMART" id="SM00418">
    <property type="entry name" value="HTH_ARSR"/>
    <property type="match status" value="1"/>
</dbReference>
<keyword evidence="2" id="KW-0238">DNA-binding</keyword>
<dbReference type="EMBL" id="CADCVK010000015">
    <property type="protein sequence ID" value="CAA9464159.1"/>
    <property type="molecule type" value="Genomic_DNA"/>
</dbReference>
<dbReference type="AlphaFoldDB" id="A0A6J4R844"/>
<evidence type="ECO:0000256" key="3">
    <source>
        <dbReference type="ARBA" id="ARBA00023163"/>
    </source>
</evidence>
<gene>
    <name evidence="5" type="ORF">AVDCRST_MAG12-100</name>
</gene>
<dbReference type="Gene3D" id="1.10.10.10">
    <property type="entry name" value="Winged helix-like DNA-binding domain superfamily/Winged helix DNA-binding domain"/>
    <property type="match status" value="1"/>
</dbReference>
<dbReference type="GO" id="GO:0003677">
    <property type="term" value="F:DNA binding"/>
    <property type="evidence" value="ECO:0007669"/>
    <property type="project" value="UniProtKB-KW"/>
</dbReference>
<reference evidence="5" key="1">
    <citation type="submission" date="2020-02" db="EMBL/GenBank/DDBJ databases">
        <authorList>
            <person name="Meier V. D."/>
        </authorList>
    </citation>
    <scope>NUCLEOTIDE SEQUENCE</scope>
    <source>
        <strain evidence="5">AVDCRST_MAG12</strain>
    </source>
</reference>
<dbReference type="PANTHER" id="PTHR33154:SF33">
    <property type="entry name" value="TRANSCRIPTIONAL REPRESSOR SDPR"/>
    <property type="match status" value="1"/>
</dbReference>
<name>A0A6J4R844_9ACTN</name>
<evidence type="ECO:0000256" key="1">
    <source>
        <dbReference type="ARBA" id="ARBA00023015"/>
    </source>
</evidence>
<dbReference type="InterPro" id="IPR036388">
    <property type="entry name" value="WH-like_DNA-bd_sf"/>
</dbReference>
<dbReference type="PANTHER" id="PTHR33154">
    <property type="entry name" value="TRANSCRIPTIONAL REGULATOR, ARSR FAMILY"/>
    <property type="match status" value="1"/>
</dbReference>
<keyword evidence="1" id="KW-0805">Transcription regulation</keyword>
<dbReference type="Pfam" id="PF12840">
    <property type="entry name" value="HTH_20"/>
    <property type="match status" value="1"/>
</dbReference>
<dbReference type="GO" id="GO:0003700">
    <property type="term" value="F:DNA-binding transcription factor activity"/>
    <property type="evidence" value="ECO:0007669"/>
    <property type="project" value="InterPro"/>
</dbReference>
<dbReference type="InterPro" id="IPR001845">
    <property type="entry name" value="HTH_ArsR_DNA-bd_dom"/>
</dbReference>
<dbReference type="InterPro" id="IPR051081">
    <property type="entry name" value="HTH_MetalResp_TranReg"/>
</dbReference>
<dbReference type="PROSITE" id="PS50987">
    <property type="entry name" value="HTH_ARSR_2"/>
    <property type="match status" value="1"/>
</dbReference>
<dbReference type="InterPro" id="IPR011991">
    <property type="entry name" value="ArsR-like_HTH"/>
</dbReference>
<dbReference type="SUPFAM" id="SSF46785">
    <property type="entry name" value="Winged helix' DNA-binding domain"/>
    <property type="match status" value="1"/>
</dbReference>
<evidence type="ECO:0000259" key="4">
    <source>
        <dbReference type="PROSITE" id="PS50987"/>
    </source>
</evidence>
<feature type="domain" description="HTH arsR-type" evidence="4">
    <location>
        <begin position="1"/>
        <end position="103"/>
    </location>
</feature>
<dbReference type="InterPro" id="IPR036390">
    <property type="entry name" value="WH_DNA-bd_sf"/>
</dbReference>
<accession>A0A6J4R844</accession>
<protein>
    <submittedName>
        <fullName evidence="5">Transcriptional regulator, ArsR family</fullName>
    </submittedName>
</protein>
<keyword evidence="3" id="KW-0804">Transcription</keyword>
<proteinExistence type="predicted"/>
<evidence type="ECO:0000256" key="2">
    <source>
        <dbReference type="ARBA" id="ARBA00023125"/>
    </source>
</evidence>
<organism evidence="5">
    <name type="scientific">uncultured Rubrobacteraceae bacterium</name>
    <dbReference type="NCBI Taxonomy" id="349277"/>
    <lineage>
        <taxon>Bacteria</taxon>
        <taxon>Bacillati</taxon>
        <taxon>Actinomycetota</taxon>
        <taxon>Rubrobacteria</taxon>
        <taxon>Rubrobacterales</taxon>
        <taxon>Rubrobacteraceae</taxon>
        <taxon>environmental samples</taxon>
    </lineage>
</organism>
<sequence>MAGSDDKDLDATFHALADPTRRAILDELAKRDGQPLFEICVRLVEGRGMSLTRQAVSKHLTVLESADLVEVRWEGRTKLHSGKLSAHLPRLIGWLSKHEQEGDVECESS</sequence>